<evidence type="ECO:0000313" key="2">
    <source>
        <dbReference type="Proteomes" id="UP000028981"/>
    </source>
</evidence>
<sequence length="235" mass="25567">MSLVSFGLRLVASRLLRGRTWAGDRIYNSPVDPIAQWEAEADRGEQTACIALYSGKRVASVVGKATQGTGAVVELTFAVFLPPTITVGDGENSLTLETSNTGGAVVIDFVGRQIEAAFRFGPQQWREIWDIFVVSILEVRSRPLLYEVDKTVQIPCVEVTWDLKVIPDPDFGVAMLPGWQKLHDAMLADEDYAPLAPLMLSAISAPQELADWQKVQAALGMSAPAVHSFGITPIE</sequence>
<dbReference type="STRING" id="46914.JP75_06615"/>
<dbReference type="AlphaFoldDB" id="A0A087M4D1"/>
<evidence type="ECO:0000313" key="1">
    <source>
        <dbReference type="EMBL" id="KFL31734.1"/>
    </source>
</evidence>
<reference evidence="1 2" key="1">
    <citation type="submission" date="2014-08" db="EMBL/GenBank/DDBJ databases">
        <authorList>
            <person name="Hassan Y.I."/>
            <person name="Lepp D."/>
            <person name="Zhou T."/>
        </authorList>
    </citation>
    <scope>NUCLEOTIDE SEQUENCE [LARGE SCALE GENOMIC DNA]</scope>
    <source>
        <strain evidence="1 2">IFO13584</strain>
    </source>
</reference>
<dbReference type="Proteomes" id="UP000028981">
    <property type="component" value="Unassembled WGS sequence"/>
</dbReference>
<gene>
    <name evidence="1" type="ORF">JP75_06615</name>
</gene>
<proteinExistence type="predicted"/>
<protein>
    <submittedName>
        <fullName evidence="1">Uncharacterized protein</fullName>
    </submittedName>
</protein>
<organism evidence="1 2">
    <name type="scientific">Devosia riboflavina</name>
    <dbReference type="NCBI Taxonomy" id="46914"/>
    <lineage>
        <taxon>Bacteria</taxon>
        <taxon>Pseudomonadati</taxon>
        <taxon>Pseudomonadota</taxon>
        <taxon>Alphaproteobacteria</taxon>
        <taxon>Hyphomicrobiales</taxon>
        <taxon>Devosiaceae</taxon>
        <taxon>Devosia</taxon>
    </lineage>
</organism>
<dbReference type="RefSeq" id="WP_035080727.1">
    <property type="nucleotide sequence ID" value="NZ_JQGC01000005.1"/>
</dbReference>
<dbReference type="EMBL" id="JQGC01000005">
    <property type="protein sequence ID" value="KFL31734.1"/>
    <property type="molecule type" value="Genomic_DNA"/>
</dbReference>
<name>A0A087M4D1_9HYPH</name>
<dbReference type="OrthoDB" id="7841151at2"/>
<accession>A0A087M4D1</accession>
<keyword evidence="2" id="KW-1185">Reference proteome</keyword>
<comment type="caution">
    <text evidence="1">The sequence shown here is derived from an EMBL/GenBank/DDBJ whole genome shotgun (WGS) entry which is preliminary data.</text>
</comment>